<dbReference type="EMBL" id="CM055114">
    <property type="protein sequence ID" value="KAJ7513679.1"/>
    <property type="molecule type" value="Genomic_DNA"/>
</dbReference>
<reference evidence="2" key="1">
    <citation type="journal article" date="2024" name="Proc. Natl. Acad. Sci. U.S.A.">
        <title>Extraordinary preservation of gene collinearity over three hundred million years revealed in homosporous lycophytes.</title>
        <authorList>
            <person name="Li C."/>
            <person name="Wickell D."/>
            <person name="Kuo L.Y."/>
            <person name="Chen X."/>
            <person name="Nie B."/>
            <person name="Liao X."/>
            <person name="Peng D."/>
            <person name="Ji J."/>
            <person name="Jenkins J."/>
            <person name="Williams M."/>
            <person name="Shu S."/>
            <person name="Plott C."/>
            <person name="Barry K."/>
            <person name="Rajasekar S."/>
            <person name="Grimwood J."/>
            <person name="Han X."/>
            <person name="Sun S."/>
            <person name="Hou Z."/>
            <person name="He W."/>
            <person name="Dai G."/>
            <person name="Sun C."/>
            <person name="Schmutz J."/>
            <person name="Leebens-Mack J.H."/>
            <person name="Li F.W."/>
            <person name="Wang L."/>
        </authorList>
    </citation>
    <scope>NUCLEOTIDE SEQUENCE [LARGE SCALE GENOMIC DNA]</scope>
    <source>
        <strain evidence="2">cv. PW_Plant_1</strain>
    </source>
</reference>
<comment type="caution">
    <text evidence="1">The sequence shown here is derived from an EMBL/GenBank/DDBJ whole genome shotgun (WGS) entry which is preliminary data.</text>
</comment>
<name>A0ACC2A811_DIPCM</name>
<keyword evidence="2" id="KW-1185">Reference proteome</keyword>
<protein>
    <submittedName>
        <fullName evidence="1">Uncharacterized protein</fullName>
    </submittedName>
</protein>
<sequence>MDKEANVPVPFERTLFLVNVFIIHTVRLLNKFSAICEQKLADVHQRIVRLEATLSLLEAKLMSVDGLEKAGNVLDSTTRPAVHHFTTDREPEKLAVVHTDALSCSSLSSSSATNSHYEESMAVGSSRSEQLPKVKDDPRYSRFFKMLHVGVPDVAVKLQMSLEGIDSSLLDNPDAAATIH</sequence>
<evidence type="ECO:0000313" key="2">
    <source>
        <dbReference type="Proteomes" id="UP001162992"/>
    </source>
</evidence>
<organism evidence="1 2">
    <name type="scientific">Diphasiastrum complanatum</name>
    <name type="common">Issler's clubmoss</name>
    <name type="synonym">Lycopodium complanatum</name>
    <dbReference type="NCBI Taxonomy" id="34168"/>
    <lineage>
        <taxon>Eukaryota</taxon>
        <taxon>Viridiplantae</taxon>
        <taxon>Streptophyta</taxon>
        <taxon>Embryophyta</taxon>
        <taxon>Tracheophyta</taxon>
        <taxon>Lycopodiopsida</taxon>
        <taxon>Lycopodiales</taxon>
        <taxon>Lycopodiaceae</taxon>
        <taxon>Lycopodioideae</taxon>
        <taxon>Diphasiastrum</taxon>
    </lineage>
</organism>
<evidence type="ECO:0000313" key="1">
    <source>
        <dbReference type="EMBL" id="KAJ7513679.1"/>
    </source>
</evidence>
<accession>A0ACC2A811</accession>
<gene>
    <name evidence="1" type="ORF">O6H91_23G010400</name>
</gene>
<dbReference type="Proteomes" id="UP001162992">
    <property type="component" value="Chromosome 23"/>
</dbReference>
<proteinExistence type="predicted"/>